<dbReference type="Gene3D" id="3.30.420.300">
    <property type="entry name" value="2-keto-3-deoxy-galactonokinase, substrate binding domain"/>
    <property type="match status" value="1"/>
</dbReference>
<name>A0ABS4BIH3_9HYPH</name>
<evidence type="ECO:0000313" key="1">
    <source>
        <dbReference type="EMBL" id="MBP0616563.1"/>
    </source>
</evidence>
<dbReference type="Pfam" id="PF05035">
    <property type="entry name" value="DGOK"/>
    <property type="match status" value="1"/>
</dbReference>
<dbReference type="InterPro" id="IPR042257">
    <property type="entry name" value="DGOK_C"/>
</dbReference>
<comment type="caution">
    <text evidence="1">The sequence shown here is derived from an EMBL/GenBank/DDBJ whole genome shotgun (WGS) entry which is preliminary data.</text>
</comment>
<dbReference type="InterPro" id="IPR042258">
    <property type="entry name" value="DGOK_N"/>
</dbReference>
<dbReference type="InterPro" id="IPR007729">
    <property type="entry name" value="DGOK"/>
</dbReference>
<proteinExistence type="predicted"/>
<sequence>MTGFVALADWGTTSLRLWLIDDEGAVLAERRSTEGMATATREPGGFAGVLDRHLAALDAPADLPVVACGMVGAKQGWAEAAYVETPADPSTLAAGAIRVPEAARPVFILPGVCQRAEGRSDVMRGEETQILGLDFGDDPMRAERQLVCLPGTHSKWVTVARGRITGFSTFVTGDLFAAISGHTILSHSMPTGDKTFDEAAFVAAARAGYEHPTEISNRLFAIRAGGLLEPASAPHAASTLSGLLVALEIAGAGSLFGRLDGQAIRLVAAGALAARYAAAFRALGLGVIEEDGEAAVRRGLFAAARKILA</sequence>
<organism evidence="1 2">
    <name type="scientific">Jiella mangrovi</name>
    <dbReference type="NCBI Taxonomy" id="2821407"/>
    <lineage>
        <taxon>Bacteria</taxon>
        <taxon>Pseudomonadati</taxon>
        <taxon>Pseudomonadota</taxon>
        <taxon>Alphaproteobacteria</taxon>
        <taxon>Hyphomicrobiales</taxon>
        <taxon>Aurantimonadaceae</taxon>
        <taxon>Jiella</taxon>
    </lineage>
</organism>
<gene>
    <name evidence="1" type="ORF">J6595_13320</name>
</gene>
<dbReference type="Proteomes" id="UP000678276">
    <property type="component" value="Unassembled WGS sequence"/>
</dbReference>
<dbReference type="EMBL" id="JAGJCF010000009">
    <property type="protein sequence ID" value="MBP0616563.1"/>
    <property type="molecule type" value="Genomic_DNA"/>
</dbReference>
<evidence type="ECO:0000313" key="2">
    <source>
        <dbReference type="Proteomes" id="UP000678276"/>
    </source>
</evidence>
<dbReference type="Gene3D" id="3.30.420.310">
    <property type="entry name" value="2-keto-3-deoxy-galactonokinase, C-terminal domain"/>
    <property type="match status" value="1"/>
</dbReference>
<protein>
    <submittedName>
        <fullName evidence="1">2-dehydro-3-deoxygalactonokinase</fullName>
    </submittedName>
</protein>
<reference evidence="1 2" key="1">
    <citation type="submission" date="2021-04" db="EMBL/GenBank/DDBJ databases">
        <title>Whole genome sequence of Jiella sp. KSK16Y-1.</title>
        <authorList>
            <person name="Tuo L."/>
        </authorList>
    </citation>
    <scope>NUCLEOTIDE SEQUENCE [LARGE SCALE GENOMIC DNA]</scope>
    <source>
        <strain evidence="1 2">KSK16Y-1</strain>
    </source>
</reference>
<keyword evidence="2" id="KW-1185">Reference proteome</keyword>
<accession>A0ABS4BIH3</accession>
<dbReference type="RefSeq" id="WP_209595053.1">
    <property type="nucleotide sequence ID" value="NZ_JAGJCF010000009.1"/>
</dbReference>